<dbReference type="PROSITE" id="PS51729">
    <property type="entry name" value="GNAT_YJDJ"/>
    <property type="match status" value="1"/>
</dbReference>
<dbReference type="AlphaFoldDB" id="A0A212JH86"/>
<dbReference type="PANTHER" id="PTHR31435:SF10">
    <property type="entry name" value="BSR4717 PROTEIN"/>
    <property type="match status" value="1"/>
</dbReference>
<sequence length="95" mass="11026">MEYNIIHNEEKSRFETEVEGLLSLVDYRKRDNVFLVTHTEVPPQLEGRGIAGALTKTLLDYIRDNGYKVRPICPYTKAYIQRHPEYEDIVVGNEG</sequence>
<accession>A0A212JH86</accession>
<dbReference type="SUPFAM" id="SSF55729">
    <property type="entry name" value="Acyl-CoA N-acyltransferases (Nat)"/>
    <property type="match status" value="1"/>
</dbReference>
<dbReference type="InterPro" id="IPR045057">
    <property type="entry name" value="Gcn5-rel_NAT"/>
</dbReference>
<organism evidence="2">
    <name type="scientific">uncultured Dysgonomonas sp</name>
    <dbReference type="NCBI Taxonomy" id="206096"/>
    <lineage>
        <taxon>Bacteria</taxon>
        <taxon>Pseudomonadati</taxon>
        <taxon>Bacteroidota</taxon>
        <taxon>Bacteroidia</taxon>
        <taxon>Bacteroidales</taxon>
        <taxon>Dysgonomonadaceae</taxon>
        <taxon>Dysgonomonas</taxon>
        <taxon>environmental samples</taxon>
    </lineage>
</organism>
<dbReference type="RefSeq" id="WP_296941002.1">
    <property type="nucleotide sequence ID" value="NZ_LT599032.1"/>
</dbReference>
<gene>
    <name evidence="2" type="ORF">KL86DYS1_12266</name>
</gene>
<dbReference type="EMBL" id="FLUM01000001">
    <property type="protein sequence ID" value="SBV98788.1"/>
    <property type="molecule type" value="Genomic_DNA"/>
</dbReference>
<reference evidence="2" key="1">
    <citation type="submission" date="2016-04" db="EMBL/GenBank/DDBJ databases">
        <authorList>
            <person name="Evans L.H."/>
            <person name="Alamgir A."/>
            <person name="Owens N."/>
            <person name="Weber N.D."/>
            <person name="Virtaneva K."/>
            <person name="Barbian K."/>
            <person name="Babar A."/>
            <person name="Rosenke K."/>
        </authorList>
    </citation>
    <scope>NUCLEOTIDE SEQUENCE</scope>
    <source>
        <strain evidence="2">86-1</strain>
    </source>
</reference>
<dbReference type="Pfam" id="PF14542">
    <property type="entry name" value="Acetyltransf_CG"/>
    <property type="match status" value="1"/>
</dbReference>
<evidence type="ECO:0000313" key="2">
    <source>
        <dbReference type="EMBL" id="SBV98788.1"/>
    </source>
</evidence>
<dbReference type="InterPro" id="IPR016181">
    <property type="entry name" value="Acyl_CoA_acyltransferase"/>
</dbReference>
<dbReference type="Gene3D" id="3.40.630.30">
    <property type="match status" value="1"/>
</dbReference>
<proteinExistence type="predicted"/>
<dbReference type="PANTHER" id="PTHR31435">
    <property type="entry name" value="PROTEIN NATD1"/>
    <property type="match status" value="1"/>
</dbReference>
<protein>
    <recommendedName>
        <fullName evidence="1">N-acetyltransferase domain-containing protein</fullName>
    </recommendedName>
</protein>
<name>A0A212JH86_9BACT</name>
<evidence type="ECO:0000259" key="1">
    <source>
        <dbReference type="PROSITE" id="PS51729"/>
    </source>
</evidence>
<feature type="domain" description="N-acetyltransferase" evidence="1">
    <location>
        <begin position="6"/>
        <end position="91"/>
    </location>
</feature>
<dbReference type="InterPro" id="IPR031165">
    <property type="entry name" value="GNAT_YJDJ"/>
</dbReference>